<accession>A0A9D4U0D8</accession>
<dbReference type="FunFam" id="3.40.630.30:FF:000006">
    <property type="entry name" value="Putative n-alpha-acetyltransferase 50"/>
    <property type="match status" value="1"/>
</dbReference>
<proteinExistence type="predicted"/>
<sequence>MEEEEEKGKAEADERVSVVQLLEENLGLLKRLNAVLFPINYQQRYYVQALASGPFSQLAFCGDTCVGSITCRIERTLAGRRLYILTLGVLAPYRRLGIGSKLMNIVLELSEKEEDLLDVYLHVQVNNEEALQFYKKFGFEVQDIIRNYYRRIEPPDCYLLSKNLARKLVTAD</sequence>
<dbReference type="PANTHER" id="PTHR42919">
    <property type="entry name" value="N-ALPHA-ACETYLTRANSFERASE"/>
    <property type="match status" value="1"/>
</dbReference>
<organism evidence="4 5">
    <name type="scientific">Adiantum capillus-veneris</name>
    <name type="common">Maidenhair fern</name>
    <dbReference type="NCBI Taxonomy" id="13818"/>
    <lineage>
        <taxon>Eukaryota</taxon>
        <taxon>Viridiplantae</taxon>
        <taxon>Streptophyta</taxon>
        <taxon>Embryophyta</taxon>
        <taxon>Tracheophyta</taxon>
        <taxon>Polypodiopsida</taxon>
        <taxon>Polypodiidae</taxon>
        <taxon>Polypodiales</taxon>
        <taxon>Pteridineae</taxon>
        <taxon>Pteridaceae</taxon>
        <taxon>Vittarioideae</taxon>
        <taxon>Adiantum</taxon>
    </lineage>
</organism>
<dbReference type="AlphaFoldDB" id="A0A9D4U0D8"/>
<dbReference type="PANTHER" id="PTHR42919:SF8">
    <property type="entry name" value="N-ALPHA-ACETYLTRANSFERASE 50"/>
    <property type="match status" value="1"/>
</dbReference>
<dbReference type="OrthoDB" id="47374at2759"/>
<dbReference type="InterPro" id="IPR016181">
    <property type="entry name" value="Acyl_CoA_acyltransferase"/>
</dbReference>
<dbReference type="Gene3D" id="3.40.630.30">
    <property type="match status" value="1"/>
</dbReference>
<evidence type="ECO:0000259" key="3">
    <source>
        <dbReference type="PROSITE" id="PS51186"/>
    </source>
</evidence>
<keyword evidence="2" id="KW-0012">Acyltransferase</keyword>
<dbReference type="GO" id="GO:0031415">
    <property type="term" value="C:NatA complex"/>
    <property type="evidence" value="ECO:0007669"/>
    <property type="project" value="TreeGrafter"/>
</dbReference>
<dbReference type="GO" id="GO:0007064">
    <property type="term" value="P:mitotic sister chromatid cohesion"/>
    <property type="evidence" value="ECO:0007669"/>
    <property type="project" value="TreeGrafter"/>
</dbReference>
<evidence type="ECO:0000313" key="4">
    <source>
        <dbReference type="EMBL" id="KAI5058948.1"/>
    </source>
</evidence>
<dbReference type="InterPro" id="IPR000182">
    <property type="entry name" value="GNAT_dom"/>
</dbReference>
<dbReference type="Proteomes" id="UP000886520">
    <property type="component" value="Chromosome 25"/>
</dbReference>
<keyword evidence="1" id="KW-0808">Transferase</keyword>
<protein>
    <recommendedName>
        <fullName evidence="3">N-acetyltransferase domain-containing protein</fullName>
    </recommendedName>
</protein>
<dbReference type="SUPFAM" id="SSF55729">
    <property type="entry name" value="Acyl-CoA N-acyltransferases (Nat)"/>
    <property type="match status" value="1"/>
</dbReference>
<dbReference type="CDD" id="cd04301">
    <property type="entry name" value="NAT_SF"/>
    <property type="match status" value="1"/>
</dbReference>
<dbReference type="Pfam" id="PF00583">
    <property type="entry name" value="Acetyltransf_1"/>
    <property type="match status" value="1"/>
</dbReference>
<evidence type="ECO:0000313" key="5">
    <source>
        <dbReference type="Proteomes" id="UP000886520"/>
    </source>
</evidence>
<name>A0A9D4U0D8_ADICA</name>
<dbReference type="GO" id="GO:0008080">
    <property type="term" value="F:N-acetyltransferase activity"/>
    <property type="evidence" value="ECO:0007669"/>
    <property type="project" value="TreeGrafter"/>
</dbReference>
<keyword evidence="5" id="KW-1185">Reference proteome</keyword>
<comment type="caution">
    <text evidence="4">The sequence shown here is derived from an EMBL/GenBank/DDBJ whole genome shotgun (WGS) entry which is preliminary data.</text>
</comment>
<reference evidence="4" key="1">
    <citation type="submission" date="2021-01" db="EMBL/GenBank/DDBJ databases">
        <title>Adiantum capillus-veneris genome.</title>
        <authorList>
            <person name="Fang Y."/>
            <person name="Liao Q."/>
        </authorList>
    </citation>
    <scope>NUCLEOTIDE SEQUENCE</scope>
    <source>
        <strain evidence="4">H3</strain>
        <tissue evidence="4">Leaf</tissue>
    </source>
</reference>
<dbReference type="InterPro" id="IPR051556">
    <property type="entry name" value="N-term/lysine_N-AcTrnsfr"/>
</dbReference>
<gene>
    <name evidence="4" type="ORF">GOP47_0025267</name>
</gene>
<evidence type="ECO:0000256" key="1">
    <source>
        <dbReference type="ARBA" id="ARBA00022679"/>
    </source>
</evidence>
<dbReference type="PROSITE" id="PS51186">
    <property type="entry name" value="GNAT"/>
    <property type="match status" value="1"/>
</dbReference>
<evidence type="ECO:0000256" key="2">
    <source>
        <dbReference type="ARBA" id="ARBA00023315"/>
    </source>
</evidence>
<feature type="domain" description="N-acetyltransferase" evidence="3">
    <location>
        <begin position="16"/>
        <end position="165"/>
    </location>
</feature>
<dbReference type="EMBL" id="JABFUD020000025">
    <property type="protein sequence ID" value="KAI5058948.1"/>
    <property type="molecule type" value="Genomic_DNA"/>
</dbReference>